<dbReference type="AlphaFoldDB" id="A0A2H9ZVH5"/>
<evidence type="ECO:0000256" key="1">
    <source>
        <dbReference type="SAM" id="MobiDB-lite"/>
    </source>
</evidence>
<organism evidence="2 3">
    <name type="scientific">Apostasia shenzhenica</name>
    <dbReference type="NCBI Taxonomy" id="1088818"/>
    <lineage>
        <taxon>Eukaryota</taxon>
        <taxon>Viridiplantae</taxon>
        <taxon>Streptophyta</taxon>
        <taxon>Embryophyta</taxon>
        <taxon>Tracheophyta</taxon>
        <taxon>Spermatophyta</taxon>
        <taxon>Magnoliopsida</taxon>
        <taxon>Liliopsida</taxon>
        <taxon>Asparagales</taxon>
        <taxon>Orchidaceae</taxon>
        <taxon>Apostasioideae</taxon>
        <taxon>Apostasia</taxon>
    </lineage>
</organism>
<dbReference type="OrthoDB" id="1916775at2759"/>
<keyword evidence="3" id="KW-1185">Reference proteome</keyword>
<evidence type="ECO:0000313" key="2">
    <source>
        <dbReference type="EMBL" id="PKA47305.1"/>
    </source>
</evidence>
<feature type="region of interest" description="Disordered" evidence="1">
    <location>
        <begin position="1"/>
        <end position="62"/>
    </location>
</feature>
<dbReference type="PANTHER" id="PTHR35119:SF1">
    <property type="entry name" value="PROTEIN POLYCHOME"/>
    <property type="match status" value="1"/>
</dbReference>
<dbReference type="GO" id="GO:0005634">
    <property type="term" value="C:nucleus"/>
    <property type="evidence" value="ECO:0007669"/>
    <property type="project" value="InterPro"/>
</dbReference>
<gene>
    <name evidence="2" type="ORF">AXF42_Ash017250</name>
</gene>
<proteinExistence type="predicted"/>
<dbReference type="InterPro" id="IPR034590">
    <property type="entry name" value="POLYCHOME/GIG1"/>
</dbReference>
<dbReference type="PANTHER" id="PTHR35119">
    <property type="entry name" value="PROTEIN POLYCHOME"/>
    <property type="match status" value="1"/>
</dbReference>
<dbReference type="STRING" id="1088818.A0A2H9ZVH5"/>
<feature type="compositionally biased region" description="Basic residues" evidence="1">
    <location>
        <begin position="176"/>
        <end position="190"/>
    </location>
</feature>
<accession>A0A2H9ZVH5</accession>
<dbReference type="Proteomes" id="UP000236161">
    <property type="component" value="Unassembled WGS sequence"/>
</dbReference>
<evidence type="ECO:0008006" key="4">
    <source>
        <dbReference type="Google" id="ProtNLM"/>
    </source>
</evidence>
<protein>
    <recommendedName>
        <fullName evidence="4">Protein POLYCHOME</fullName>
    </recommendedName>
</protein>
<sequence>MPELRETTASGGHWIRPVDYSPSEMSGQRNIRRLSSEHNKENIPPGGRRRSPKLPYRRRGRTPLPVWYPRSPLRDITSIVKALQRRRLRLRLQAVQAAEASPSPSAPVEAAVPNPLESSPFEASCFSSSSTTTISTLQAEQPDKTPEPETALLKSTEHIEKAVRRNMKEKKTLERKAKRAAQVRTLKSMR</sequence>
<evidence type="ECO:0000313" key="3">
    <source>
        <dbReference type="Proteomes" id="UP000236161"/>
    </source>
</evidence>
<feature type="region of interest" description="Disordered" evidence="1">
    <location>
        <begin position="121"/>
        <end position="151"/>
    </location>
</feature>
<dbReference type="GO" id="GO:0051783">
    <property type="term" value="P:regulation of nuclear division"/>
    <property type="evidence" value="ECO:0007669"/>
    <property type="project" value="InterPro"/>
</dbReference>
<dbReference type="EMBL" id="KZ453531">
    <property type="protein sequence ID" value="PKA47305.1"/>
    <property type="molecule type" value="Genomic_DNA"/>
</dbReference>
<name>A0A2H9ZVH5_9ASPA</name>
<feature type="compositionally biased region" description="Low complexity" evidence="1">
    <location>
        <begin position="121"/>
        <end position="136"/>
    </location>
</feature>
<feature type="region of interest" description="Disordered" evidence="1">
    <location>
        <begin position="168"/>
        <end position="190"/>
    </location>
</feature>
<reference evidence="2 3" key="1">
    <citation type="journal article" date="2017" name="Nature">
        <title>The Apostasia genome and the evolution of orchids.</title>
        <authorList>
            <person name="Zhang G.Q."/>
            <person name="Liu K.W."/>
            <person name="Li Z."/>
            <person name="Lohaus R."/>
            <person name="Hsiao Y.Y."/>
            <person name="Niu S.C."/>
            <person name="Wang J.Y."/>
            <person name="Lin Y.C."/>
            <person name="Xu Q."/>
            <person name="Chen L.J."/>
            <person name="Yoshida K."/>
            <person name="Fujiwara S."/>
            <person name="Wang Z.W."/>
            <person name="Zhang Y.Q."/>
            <person name="Mitsuda N."/>
            <person name="Wang M."/>
            <person name="Liu G.H."/>
            <person name="Pecoraro L."/>
            <person name="Huang H.X."/>
            <person name="Xiao X.J."/>
            <person name="Lin M."/>
            <person name="Wu X.Y."/>
            <person name="Wu W.L."/>
            <person name="Chen Y.Y."/>
            <person name="Chang S.B."/>
            <person name="Sakamoto S."/>
            <person name="Ohme-Takagi M."/>
            <person name="Yagi M."/>
            <person name="Zeng S.J."/>
            <person name="Shen C.Y."/>
            <person name="Yeh C.M."/>
            <person name="Luo Y.B."/>
            <person name="Tsai W.C."/>
            <person name="Van de Peer Y."/>
            <person name="Liu Z.J."/>
        </authorList>
    </citation>
    <scope>NUCLEOTIDE SEQUENCE [LARGE SCALE GENOMIC DNA]</scope>
    <source>
        <strain evidence="3">cv. Shenzhen</strain>
        <tissue evidence="2">Stem</tissue>
    </source>
</reference>
<feature type="compositionally biased region" description="Basic residues" evidence="1">
    <location>
        <begin position="47"/>
        <end position="61"/>
    </location>
</feature>